<dbReference type="Pfam" id="PF00512">
    <property type="entry name" value="HisKA"/>
    <property type="match status" value="1"/>
</dbReference>
<feature type="domain" description="HAMP" evidence="14">
    <location>
        <begin position="183"/>
        <end position="236"/>
    </location>
</feature>
<keyword evidence="8 12" id="KW-1133">Transmembrane helix</keyword>
<evidence type="ECO:0000313" key="15">
    <source>
        <dbReference type="EMBL" id="TXL62936.1"/>
    </source>
</evidence>
<dbReference type="Pfam" id="PF02518">
    <property type="entry name" value="HATPase_c"/>
    <property type="match status" value="1"/>
</dbReference>
<dbReference type="InterPro" id="IPR004358">
    <property type="entry name" value="Sig_transdc_His_kin-like_C"/>
</dbReference>
<accession>A0A5C8NP21</accession>
<comment type="caution">
    <text evidence="15">The sequence shown here is derived from an EMBL/GenBank/DDBJ whole genome shotgun (WGS) entry which is preliminary data.</text>
</comment>
<feature type="transmembrane region" description="Helical" evidence="12">
    <location>
        <begin position="20"/>
        <end position="38"/>
    </location>
</feature>
<feature type="coiled-coil region" evidence="11">
    <location>
        <begin position="217"/>
        <end position="244"/>
    </location>
</feature>
<dbReference type="InterPro" id="IPR036890">
    <property type="entry name" value="HATPase_C_sf"/>
</dbReference>
<dbReference type="AlphaFoldDB" id="A0A5C8NP21"/>
<dbReference type="InterPro" id="IPR003661">
    <property type="entry name" value="HisK_dim/P_dom"/>
</dbReference>
<comment type="subcellular location">
    <subcellularLocation>
        <location evidence="2">Cell membrane</location>
    </subcellularLocation>
</comment>
<keyword evidence="5" id="KW-0808">Transferase</keyword>
<dbReference type="PANTHER" id="PTHR45436">
    <property type="entry name" value="SENSOR HISTIDINE KINASE YKOH"/>
    <property type="match status" value="1"/>
</dbReference>
<dbReference type="InterPro" id="IPR050428">
    <property type="entry name" value="TCS_sensor_his_kinase"/>
</dbReference>
<dbReference type="SUPFAM" id="SSF55874">
    <property type="entry name" value="ATPase domain of HSP90 chaperone/DNA topoisomerase II/histidine kinase"/>
    <property type="match status" value="1"/>
</dbReference>
<dbReference type="CDD" id="cd00082">
    <property type="entry name" value="HisKA"/>
    <property type="match status" value="1"/>
</dbReference>
<evidence type="ECO:0000259" key="14">
    <source>
        <dbReference type="PROSITE" id="PS50885"/>
    </source>
</evidence>
<dbReference type="PANTHER" id="PTHR45436:SF5">
    <property type="entry name" value="SENSOR HISTIDINE KINASE TRCS"/>
    <property type="match status" value="1"/>
</dbReference>
<keyword evidence="7 15" id="KW-0418">Kinase</keyword>
<evidence type="ECO:0000256" key="2">
    <source>
        <dbReference type="ARBA" id="ARBA00004236"/>
    </source>
</evidence>
<dbReference type="InterPro" id="IPR036097">
    <property type="entry name" value="HisK_dim/P_sf"/>
</dbReference>
<evidence type="ECO:0000256" key="1">
    <source>
        <dbReference type="ARBA" id="ARBA00000085"/>
    </source>
</evidence>
<dbReference type="EC" id="2.7.13.3" evidence="3"/>
<evidence type="ECO:0000256" key="6">
    <source>
        <dbReference type="ARBA" id="ARBA00022692"/>
    </source>
</evidence>
<evidence type="ECO:0000256" key="7">
    <source>
        <dbReference type="ARBA" id="ARBA00022777"/>
    </source>
</evidence>
<name>A0A5C8NP21_9ACTN</name>
<dbReference type="SUPFAM" id="SSF47384">
    <property type="entry name" value="Homodimeric domain of signal transducing histidine kinase"/>
    <property type="match status" value="1"/>
</dbReference>
<dbReference type="RefSeq" id="WP_147683095.1">
    <property type="nucleotide sequence ID" value="NZ_VDUX01000001.1"/>
</dbReference>
<dbReference type="GO" id="GO:0000155">
    <property type="term" value="F:phosphorelay sensor kinase activity"/>
    <property type="evidence" value="ECO:0007669"/>
    <property type="project" value="InterPro"/>
</dbReference>
<keyword evidence="9" id="KW-0902">Two-component regulatory system</keyword>
<proteinExistence type="predicted"/>
<keyword evidence="10 12" id="KW-0472">Membrane</keyword>
<dbReference type="Proteomes" id="UP000321571">
    <property type="component" value="Unassembled WGS sequence"/>
</dbReference>
<dbReference type="InterPro" id="IPR003660">
    <property type="entry name" value="HAMP_dom"/>
</dbReference>
<keyword evidence="11" id="KW-0175">Coiled coil</keyword>
<evidence type="ECO:0000256" key="10">
    <source>
        <dbReference type="ARBA" id="ARBA00023136"/>
    </source>
</evidence>
<keyword evidence="4" id="KW-0597">Phosphoprotein</keyword>
<evidence type="ECO:0000256" key="11">
    <source>
        <dbReference type="SAM" id="Coils"/>
    </source>
</evidence>
<dbReference type="SMART" id="SM00304">
    <property type="entry name" value="HAMP"/>
    <property type="match status" value="1"/>
</dbReference>
<evidence type="ECO:0000256" key="9">
    <source>
        <dbReference type="ARBA" id="ARBA00023012"/>
    </source>
</evidence>
<dbReference type="SMART" id="SM00387">
    <property type="entry name" value="HATPase_c"/>
    <property type="match status" value="1"/>
</dbReference>
<dbReference type="PROSITE" id="PS50109">
    <property type="entry name" value="HIS_KIN"/>
    <property type="match status" value="1"/>
</dbReference>
<dbReference type="InterPro" id="IPR005467">
    <property type="entry name" value="His_kinase_dom"/>
</dbReference>
<dbReference type="OrthoDB" id="9786919at2"/>
<dbReference type="EMBL" id="VDUX01000001">
    <property type="protein sequence ID" value="TXL62936.1"/>
    <property type="molecule type" value="Genomic_DNA"/>
</dbReference>
<gene>
    <name evidence="15" type="ORF">FHP06_01475</name>
</gene>
<evidence type="ECO:0000256" key="8">
    <source>
        <dbReference type="ARBA" id="ARBA00022989"/>
    </source>
</evidence>
<keyword evidence="6 12" id="KW-0812">Transmembrane</keyword>
<dbReference type="CDD" id="cd00075">
    <property type="entry name" value="HATPase"/>
    <property type="match status" value="1"/>
</dbReference>
<keyword evidence="16" id="KW-1185">Reference proteome</keyword>
<reference evidence="15 16" key="1">
    <citation type="submission" date="2019-06" db="EMBL/GenBank/DDBJ databases">
        <title>Aeromicrobium sp. nov., isolated from a maize field.</title>
        <authorList>
            <person name="Lin S.-Y."/>
            <person name="Tsai C.-F."/>
            <person name="Young C.-C."/>
        </authorList>
    </citation>
    <scope>NUCLEOTIDE SEQUENCE [LARGE SCALE GENOMIC DNA]</scope>
    <source>
        <strain evidence="15 16">CC-CFT486</strain>
    </source>
</reference>
<dbReference type="SMART" id="SM00388">
    <property type="entry name" value="HisKA"/>
    <property type="match status" value="1"/>
</dbReference>
<evidence type="ECO:0000256" key="3">
    <source>
        <dbReference type="ARBA" id="ARBA00012438"/>
    </source>
</evidence>
<feature type="domain" description="Histidine kinase" evidence="13">
    <location>
        <begin position="244"/>
        <end position="454"/>
    </location>
</feature>
<comment type="catalytic activity">
    <reaction evidence="1">
        <text>ATP + protein L-histidine = ADP + protein N-phospho-L-histidine.</text>
        <dbReference type="EC" id="2.7.13.3"/>
    </reaction>
</comment>
<dbReference type="Gene3D" id="1.10.287.130">
    <property type="match status" value="1"/>
</dbReference>
<dbReference type="InterPro" id="IPR003594">
    <property type="entry name" value="HATPase_dom"/>
</dbReference>
<evidence type="ECO:0000259" key="13">
    <source>
        <dbReference type="PROSITE" id="PS50109"/>
    </source>
</evidence>
<dbReference type="PRINTS" id="PR00344">
    <property type="entry name" value="BCTRLSENSOR"/>
</dbReference>
<organism evidence="15 16">
    <name type="scientific">Aeromicrobium terrae</name>
    <dbReference type="NCBI Taxonomy" id="2498846"/>
    <lineage>
        <taxon>Bacteria</taxon>
        <taxon>Bacillati</taxon>
        <taxon>Actinomycetota</taxon>
        <taxon>Actinomycetes</taxon>
        <taxon>Propionibacteriales</taxon>
        <taxon>Nocardioidaceae</taxon>
        <taxon>Aeromicrobium</taxon>
    </lineage>
</organism>
<evidence type="ECO:0000313" key="16">
    <source>
        <dbReference type="Proteomes" id="UP000321571"/>
    </source>
</evidence>
<evidence type="ECO:0000256" key="4">
    <source>
        <dbReference type="ARBA" id="ARBA00022553"/>
    </source>
</evidence>
<dbReference type="GO" id="GO:0005886">
    <property type="term" value="C:plasma membrane"/>
    <property type="evidence" value="ECO:0007669"/>
    <property type="project" value="UniProtKB-SubCell"/>
</dbReference>
<dbReference type="PROSITE" id="PS50885">
    <property type="entry name" value="HAMP"/>
    <property type="match status" value="1"/>
</dbReference>
<dbReference type="Gene3D" id="3.30.565.10">
    <property type="entry name" value="Histidine kinase-like ATPase, C-terminal domain"/>
    <property type="match status" value="1"/>
</dbReference>
<sequence>MAHTRRSRLTIKRRLVRNVAVAMLLVLVVTSGFVFWRVKYGLDRQVSRDLRAYDDVVTQDVKSSEEVPSLTPGQWYQVVDENGDVVAGSASAPVAHLLTPAMEREARQKGVTHAARGSIWHPDSYAFQLKATRWERPEGQAVIVAAISRRPRDETLRELLLQLALADLAVLIAASYVGYRTARGALDPVERYRAAAAGAGDRPGTRLPVDPERRDELSRLGVTLNDLIERLERANEREHQFLADAAHELRTPLALISGEVELALHQQRDAEYLREVVVAVAAETERMAGLANALLDLEELESGVQASVTSTDLGPVLRATADRYRAVLEREGRVVVVEASHVEADVSEPWIDAALGNLVSNAVRYGAGTVTLSVRAEDDAVLLAVDDEGDGFPDDLHARAFDRFTRADASRTTRGSGLGLPLVMAIAQAHGGTARIERLADPARTRVLLLLPRR</sequence>
<evidence type="ECO:0000256" key="5">
    <source>
        <dbReference type="ARBA" id="ARBA00022679"/>
    </source>
</evidence>
<protein>
    <recommendedName>
        <fullName evidence="3">histidine kinase</fullName>
        <ecNumber evidence="3">2.7.13.3</ecNumber>
    </recommendedName>
</protein>
<evidence type="ECO:0000256" key="12">
    <source>
        <dbReference type="SAM" id="Phobius"/>
    </source>
</evidence>